<name>A0A1L6JDB1_9SPHN</name>
<evidence type="ECO:0000313" key="2">
    <source>
        <dbReference type="EMBL" id="RSV00371.1"/>
    </source>
</evidence>
<reference evidence="2 4" key="3">
    <citation type="submission" date="2018-07" db="EMBL/GenBank/DDBJ databases">
        <title>Genomic and Epidemiologic Investigation of an Indolent Hospital Outbreak.</title>
        <authorList>
            <person name="Johnson R.C."/>
            <person name="Deming C."/>
            <person name="Conlan S."/>
            <person name="Zellmer C.J."/>
            <person name="Michelin A.V."/>
            <person name="Lee-Lin S."/>
            <person name="Thomas P.J."/>
            <person name="Park M."/>
            <person name="Weingarten R.A."/>
            <person name="Less J."/>
            <person name="Dekker J.P."/>
            <person name="Frank K.M."/>
            <person name="Musser K.A."/>
            <person name="Mcquiston J.R."/>
            <person name="Henderson D.K."/>
            <person name="Lau A.F."/>
            <person name="Palmore T.N."/>
            <person name="Segre J.A."/>
        </authorList>
    </citation>
    <scope>NUCLEOTIDE SEQUENCE [LARGE SCALE GENOMIC DNA]</scope>
    <source>
        <strain evidence="2 4">SK-NIH.Env10_0317</strain>
    </source>
</reference>
<reference evidence="1" key="1">
    <citation type="submission" date="2016-12" db="EMBL/GenBank/DDBJ databases">
        <title>Whole genome sequencing of Sphingomonas koreensis.</title>
        <authorList>
            <person name="Conlan S."/>
            <person name="Thomas P.J."/>
            <person name="Mullikin J."/>
            <person name="Palmore T.N."/>
            <person name="Frank K.M."/>
            <person name="Segre J.A."/>
        </authorList>
    </citation>
    <scope>NUCLEOTIDE SEQUENCE</scope>
    <source>
        <strain evidence="1">ABOJV</strain>
    </source>
</reference>
<evidence type="ECO:0000313" key="1">
    <source>
        <dbReference type="EMBL" id="APR53888.1"/>
    </source>
</evidence>
<sequence length="220" mass="23670">MLRMNGASAQETDRYQAIVDIAPIAAPANDGQKLDKVYDDYTPYSNAMLAFWLTDHSGGAKRPMVAFGAPVRDWLASEHGVTLKVGDTATVSLPGTGKISVIAANHPSMIYRSASSYEGPDGKPSAKGISRLTAVMNQDVVAACWQVRMAAQPATDGAAVAAQCRTRWASRRLELCKAALEQVYDMGAAEQASRCKIVTSPQFRLPGQRAIERIERSLAL</sequence>
<dbReference type="EMBL" id="CP018820">
    <property type="protein sequence ID" value="APR53888.1"/>
    <property type="molecule type" value="Genomic_DNA"/>
</dbReference>
<dbReference type="OrthoDB" id="7002638at2"/>
<dbReference type="Proteomes" id="UP000286681">
    <property type="component" value="Unassembled WGS sequence"/>
</dbReference>
<dbReference type="AlphaFoldDB" id="A0A1L6JDB1"/>
<gene>
    <name evidence="1" type="ORF">BRX40_17045</name>
    <name evidence="2" type="ORF">CA257_17705</name>
</gene>
<protein>
    <submittedName>
        <fullName evidence="1">Uncharacterized protein</fullName>
    </submittedName>
</protein>
<evidence type="ECO:0000313" key="3">
    <source>
        <dbReference type="Proteomes" id="UP000185161"/>
    </source>
</evidence>
<evidence type="ECO:0000313" key="4">
    <source>
        <dbReference type="Proteomes" id="UP000286681"/>
    </source>
</evidence>
<dbReference type="KEGG" id="skr:BRX40_17045"/>
<dbReference type="EMBL" id="QQWO01000017">
    <property type="protein sequence ID" value="RSV00371.1"/>
    <property type="molecule type" value="Genomic_DNA"/>
</dbReference>
<dbReference type="Proteomes" id="UP000185161">
    <property type="component" value="Chromosome"/>
</dbReference>
<dbReference type="RefSeq" id="WP_075152414.1">
    <property type="nucleotide sequence ID" value="NZ_CP018820.1"/>
</dbReference>
<dbReference type="GeneID" id="44134264"/>
<keyword evidence="3" id="KW-1185">Reference proteome</keyword>
<accession>A0A1L6JDB1</accession>
<organism evidence="1 3">
    <name type="scientific">Sphingomonas koreensis</name>
    <dbReference type="NCBI Taxonomy" id="93064"/>
    <lineage>
        <taxon>Bacteria</taxon>
        <taxon>Pseudomonadati</taxon>
        <taxon>Pseudomonadota</taxon>
        <taxon>Alphaproteobacteria</taxon>
        <taxon>Sphingomonadales</taxon>
        <taxon>Sphingomonadaceae</taxon>
        <taxon>Sphingomonas</taxon>
    </lineage>
</organism>
<reference evidence="3" key="2">
    <citation type="submission" date="2016-12" db="EMBL/GenBank/DDBJ databases">
        <title>Whole genome sequencing of Sphingomonas sp. ABOJV.</title>
        <authorList>
            <person name="Conlan S."/>
            <person name="Thomas P.J."/>
            <person name="Mullikin J."/>
            <person name="Palmore T.N."/>
            <person name="Frank K.M."/>
            <person name="Segre J.A."/>
        </authorList>
    </citation>
    <scope>NUCLEOTIDE SEQUENCE [LARGE SCALE GENOMIC DNA]</scope>
    <source>
        <strain evidence="3">ABOJV</strain>
    </source>
</reference>
<proteinExistence type="predicted"/>